<sequence length="154" mass="16722">MEDFYRMLCAKLSALVDGERNPVPNMANAAALLFQDLERINWAGFYTMTDGGYLLLAPFQGKPACIQIPFGKGVCGTAAETDSTQLVDDVHSFSGHIACDAASRSEIVVPIHGRDGSVVAVLDIDSPETARFTKEDKAGLEEVARIMEKACDWH</sequence>
<dbReference type="EMBL" id="AGRW01000036">
    <property type="protein sequence ID" value="EIC02598.1"/>
    <property type="molecule type" value="Genomic_DNA"/>
</dbReference>
<dbReference type="GO" id="GO:0033745">
    <property type="term" value="F:L-methionine-(R)-S-oxide reductase activity"/>
    <property type="evidence" value="ECO:0007669"/>
    <property type="project" value="TreeGrafter"/>
</dbReference>
<keyword evidence="4" id="KW-1185">Reference proteome</keyword>
<dbReference type="OrthoDB" id="9796252at2"/>
<dbReference type="InterPro" id="IPR000614">
    <property type="entry name" value="FRMsr_CS"/>
</dbReference>
<dbReference type="eggNOG" id="COG1956">
    <property type="taxonomic scope" value="Bacteria"/>
</dbReference>
<evidence type="ECO:0000256" key="1">
    <source>
        <dbReference type="ARBA" id="ARBA00038454"/>
    </source>
</evidence>
<evidence type="ECO:0000259" key="2">
    <source>
        <dbReference type="Pfam" id="PF13185"/>
    </source>
</evidence>
<dbReference type="Pfam" id="PF13185">
    <property type="entry name" value="GAF_2"/>
    <property type="match status" value="1"/>
</dbReference>
<name>H7EIE7_9SPIR</name>
<dbReference type="PANTHER" id="PTHR21021">
    <property type="entry name" value="GAF/PUTATIVE CYTOSKELETAL PROTEIN"/>
    <property type="match status" value="1"/>
</dbReference>
<dbReference type="FunFam" id="3.30.450.40:FF:000008">
    <property type="entry name" value="GAF domain-containing proteins"/>
    <property type="match status" value="1"/>
</dbReference>
<comment type="caution">
    <text evidence="3">The sequence shown here is derived from an EMBL/GenBank/DDBJ whole genome shotgun (WGS) entry which is preliminary data.</text>
</comment>
<protein>
    <recommendedName>
        <fullName evidence="2">GAF domain-containing protein</fullName>
    </recommendedName>
</protein>
<dbReference type="Gene3D" id="3.30.450.40">
    <property type="match status" value="1"/>
</dbReference>
<dbReference type="RefSeq" id="WP_002702702.1">
    <property type="nucleotide sequence ID" value="NZ_AGRW01000036.1"/>
</dbReference>
<dbReference type="InterPro" id="IPR003018">
    <property type="entry name" value="GAF"/>
</dbReference>
<feature type="domain" description="GAF" evidence="2">
    <location>
        <begin position="32"/>
        <end position="148"/>
    </location>
</feature>
<dbReference type="AlphaFoldDB" id="H7EIE7"/>
<evidence type="ECO:0000313" key="3">
    <source>
        <dbReference type="EMBL" id="EIC02598.1"/>
    </source>
</evidence>
<dbReference type="Proteomes" id="UP000003571">
    <property type="component" value="Unassembled WGS sequence"/>
</dbReference>
<comment type="similarity">
    <text evidence="1">Belongs to the free Met sulfoxide reductase family.</text>
</comment>
<dbReference type="PATRIC" id="fig|907348.3.peg.589"/>
<dbReference type="PROSITE" id="PS01320">
    <property type="entry name" value="UPF0067"/>
    <property type="match status" value="1"/>
</dbReference>
<dbReference type="InterPro" id="IPR029016">
    <property type="entry name" value="GAF-like_dom_sf"/>
</dbReference>
<dbReference type="STRING" id="907348.TresaDRAFT_1878"/>
<dbReference type="GO" id="GO:0005829">
    <property type="term" value="C:cytosol"/>
    <property type="evidence" value="ECO:0007669"/>
    <property type="project" value="TreeGrafter"/>
</dbReference>
<dbReference type="PANTHER" id="PTHR21021:SF15">
    <property type="entry name" value="FREE METHIONINE-R-SULFOXIDE REDUCTASE"/>
    <property type="match status" value="1"/>
</dbReference>
<organism evidence="3 4">
    <name type="scientific">Treponema saccharophilum DSM 2985</name>
    <dbReference type="NCBI Taxonomy" id="907348"/>
    <lineage>
        <taxon>Bacteria</taxon>
        <taxon>Pseudomonadati</taxon>
        <taxon>Spirochaetota</taxon>
        <taxon>Spirochaetia</taxon>
        <taxon>Spirochaetales</taxon>
        <taxon>Treponemataceae</taxon>
        <taxon>Treponema</taxon>
    </lineage>
</organism>
<reference evidence="3 4" key="1">
    <citation type="submission" date="2011-09" db="EMBL/GenBank/DDBJ databases">
        <title>The draft genome of Treponema saccharophilum DSM 2985.</title>
        <authorList>
            <consortium name="US DOE Joint Genome Institute (JGI-PGF)"/>
            <person name="Lucas S."/>
            <person name="Copeland A."/>
            <person name="Lapidus A."/>
            <person name="Glavina del Rio T."/>
            <person name="Dalin E."/>
            <person name="Tice H."/>
            <person name="Bruce D."/>
            <person name="Goodwin L."/>
            <person name="Pitluck S."/>
            <person name="Peters L."/>
            <person name="Kyrpides N."/>
            <person name="Mavromatis K."/>
            <person name="Ivanova N."/>
            <person name="Markowitz V."/>
            <person name="Cheng J.-F."/>
            <person name="Hugenholtz P."/>
            <person name="Woyke T."/>
            <person name="Wu D."/>
            <person name="Gronow S."/>
            <person name="Wellnitz S."/>
            <person name="Brambilla E."/>
            <person name="Klenk H.-P."/>
            <person name="Eisen J.A."/>
        </authorList>
    </citation>
    <scope>NUCLEOTIDE SEQUENCE [LARGE SCALE GENOMIC DNA]</scope>
    <source>
        <strain evidence="3 4">DSM 2985</strain>
    </source>
</reference>
<evidence type="ECO:0000313" key="4">
    <source>
        <dbReference type="Proteomes" id="UP000003571"/>
    </source>
</evidence>
<dbReference type="SUPFAM" id="SSF55781">
    <property type="entry name" value="GAF domain-like"/>
    <property type="match status" value="1"/>
</dbReference>
<dbReference type="InterPro" id="IPR051330">
    <property type="entry name" value="Phosphatase_reg/MetRdx"/>
</dbReference>
<proteinExistence type="inferred from homology"/>
<accession>H7EIE7</accession>
<gene>
    <name evidence="3" type="ORF">TresaDRAFT_1878</name>
</gene>